<evidence type="ECO:0000259" key="10">
    <source>
        <dbReference type="Pfam" id="PF00724"/>
    </source>
</evidence>
<accession>A0ABX1QEY5</accession>
<comment type="cofactor">
    <cofactor evidence="1">
        <name>FMN</name>
        <dbReference type="ChEBI" id="CHEBI:58210"/>
    </cofactor>
</comment>
<dbReference type="SUPFAM" id="SSF51395">
    <property type="entry name" value="FMN-linked oxidoreductases"/>
    <property type="match status" value="1"/>
</dbReference>
<dbReference type="PANTHER" id="PTHR42917">
    <property type="entry name" value="2,4-DIENOYL-COA REDUCTASE"/>
    <property type="match status" value="1"/>
</dbReference>
<dbReference type="RefSeq" id="WP_169261643.1">
    <property type="nucleotide sequence ID" value="NZ_WTVQ01000033.1"/>
</dbReference>
<dbReference type="InterPro" id="IPR023753">
    <property type="entry name" value="FAD/NAD-binding_dom"/>
</dbReference>
<reference evidence="12 13" key="1">
    <citation type="submission" date="2019-12" db="EMBL/GenBank/DDBJ databases">
        <title>Comparative genomics gives insights into the taxonomy of the Azoarcus-Aromatoleum group and reveals separate origins of nif in the plant-associated Azoarcus and non-plant-associated Aromatoleum sub-groups.</title>
        <authorList>
            <person name="Lafos M."/>
            <person name="Maluk M."/>
            <person name="Batista M."/>
            <person name="Junghare M."/>
            <person name="Carmona M."/>
            <person name="Faoro H."/>
            <person name="Cruz L.M."/>
            <person name="Battistoni F."/>
            <person name="De Souza E."/>
            <person name="Pedrosa F."/>
            <person name="Chen W.-M."/>
            <person name="Poole P.S."/>
            <person name="Dixon R.A."/>
            <person name="James E.K."/>
        </authorList>
    </citation>
    <scope>NUCLEOTIDE SEQUENCE [LARGE SCALE GENOMIC DNA]</scope>
    <source>
        <strain evidence="12 13">22Lin</strain>
    </source>
</reference>
<protein>
    <submittedName>
        <fullName evidence="12">NAD(P)-binding protein</fullName>
    </submittedName>
</protein>
<dbReference type="Gene3D" id="3.50.50.60">
    <property type="entry name" value="FAD/NAD(P)-binding domain"/>
    <property type="match status" value="1"/>
</dbReference>
<dbReference type="InterPro" id="IPR013785">
    <property type="entry name" value="Aldolase_TIM"/>
</dbReference>
<evidence type="ECO:0000259" key="11">
    <source>
        <dbReference type="Pfam" id="PF07992"/>
    </source>
</evidence>
<evidence type="ECO:0000313" key="13">
    <source>
        <dbReference type="Proteomes" id="UP000648984"/>
    </source>
</evidence>
<evidence type="ECO:0000256" key="3">
    <source>
        <dbReference type="ARBA" id="ARBA00011048"/>
    </source>
</evidence>
<dbReference type="InterPro" id="IPR036188">
    <property type="entry name" value="FAD/NAD-bd_sf"/>
</dbReference>
<evidence type="ECO:0000256" key="6">
    <source>
        <dbReference type="ARBA" id="ARBA00022723"/>
    </source>
</evidence>
<dbReference type="Pfam" id="PF00724">
    <property type="entry name" value="Oxidored_FMN"/>
    <property type="match status" value="1"/>
</dbReference>
<evidence type="ECO:0000256" key="4">
    <source>
        <dbReference type="ARBA" id="ARBA00022630"/>
    </source>
</evidence>
<feature type="domain" description="NADH:flavin oxidoreductase/NADH oxidase N-terminal" evidence="10">
    <location>
        <begin position="9"/>
        <end position="346"/>
    </location>
</feature>
<keyword evidence="4" id="KW-0285">Flavoprotein</keyword>
<keyword evidence="7" id="KW-0560">Oxidoreductase</keyword>
<comment type="cofactor">
    <cofactor evidence="2">
        <name>[4Fe-4S] cluster</name>
        <dbReference type="ChEBI" id="CHEBI:49883"/>
    </cofactor>
</comment>
<dbReference type="Proteomes" id="UP000648984">
    <property type="component" value="Unassembled WGS sequence"/>
</dbReference>
<keyword evidence="8" id="KW-0408">Iron</keyword>
<gene>
    <name evidence="12" type="ORF">GPA25_17195</name>
</gene>
<evidence type="ECO:0000256" key="7">
    <source>
        <dbReference type="ARBA" id="ARBA00023002"/>
    </source>
</evidence>
<dbReference type="EMBL" id="WTVQ01000033">
    <property type="protein sequence ID" value="NMG76498.1"/>
    <property type="molecule type" value="Genomic_DNA"/>
</dbReference>
<proteinExistence type="inferred from homology"/>
<evidence type="ECO:0000256" key="2">
    <source>
        <dbReference type="ARBA" id="ARBA00001966"/>
    </source>
</evidence>
<evidence type="ECO:0000256" key="8">
    <source>
        <dbReference type="ARBA" id="ARBA00023004"/>
    </source>
</evidence>
<comment type="similarity">
    <text evidence="3">In the N-terminal section; belongs to the NADH:flavin oxidoreductase/NADH oxidase family.</text>
</comment>
<dbReference type="InterPro" id="IPR051793">
    <property type="entry name" value="NADH:flavin_oxidoreductase"/>
</dbReference>
<dbReference type="Gene3D" id="3.20.20.70">
    <property type="entry name" value="Aldolase class I"/>
    <property type="match status" value="1"/>
</dbReference>
<dbReference type="SUPFAM" id="SSF51905">
    <property type="entry name" value="FAD/NAD(P)-binding domain"/>
    <property type="match status" value="1"/>
</dbReference>
<keyword evidence="13" id="KW-1185">Reference proteome</keyword>
<feature type="domain" description="FAD/NAD(P)-binding" evidence="11">
    <location>
        <begin position="399"/>
        <end position="502"/>
    </location>
</feature>
<evidence type="ECO:0000313" key="12">
    <source>
        <dbReference type="EMBL" id="NMG76498.1"/>
    </source>
</evidence>
<evidence type="ECO:0000256" key="1">
    <source>
        <dbReference type="ARBA" id="ARBA00001917"/>
    </source>
</evidence>
<organism evidence="12 13">
    <name type="scientific">Aromatoleum diolicum</name>
    <dbReference type="NCBI Taxonomy" id="75796"/>
    <lineage>
        <taxon>Bacteria</taxon>
        <taxon>Pseudomonadati</taxon>
        <taxon>Pseudomonadota</taxon>
        <taxon>Betaproteobacteria</taxon>
        <taxon>Rhodocyclales</taxon>
        <taxon>Rhodocyclaceae</taxon>
        <taxon>Aromatoleum</taxon>
    </lineage>
</organism>
<name>A0ABX1QEY5_9RHOO</name>
<dbReference type="PRINTS" id="PR00411">
    <property type="entry name" value="PNDRDTASEI"/>
</dbReference>
<evidence type="ECO:0000256" key="9">
    <source>
        <dbReference type="ARBA" id="ARBA00023014"/>
    </source>
</evidence>
<sequence>MSNVKFERLFSPLQVGPMRVPNRICETTNTINSSMAPGLIDEHFIAHHGAKAKGGTGWIGSETWLLDVPLPPGAPDEISLRGGFGCHFASYQNPAFVEGWTRFVNEMHGHGSVVVVQLTHLNALWAPSPVPVVGAQDYTPHVLGETEIEFLLDSYADAAEVAKNSGADGIEIHCAHETVGYSFLSPVTNRRTDKWGGGPAGRVRFVVETLRRVRERVGDSIALGIRINGQESRAGGYDNMELREMLFHIGETGLLDFVDLDVGHCWGAPSYVPSSYHPHAEYREFGKAARADLADLDAKIAVLFTGRINDPVLAEELIKGGYCDLVGMVRAGIADPEFANKAREGRLGEIRRCIGCTRCIDEASEPLTIPYTPTCSINPMIGNELRWETEFRPTAKSKHVLVVGGGAAGCEAARVAAMRGHKVTLLEQGKRLGGQLLLAAKAPGRDSFEDQIYFEENALARLGVDVRLESAADIAAIKALSPDAVVVATGSLPRVPDEVLGIHLPHVVQGWDVLRGKAVTGERVAIISQEDYYQTPCIAEYLAERGKQVEIFHKSVHLATEVARYSIGMVLKRMESCGVKVHPNLILKEIHPDALEFISAWGGKTYREEGFDSVVLAYGSVQQPQLYEQLKAEGDIPEVFLAGSAWVPRRLAEATRHGASIGLII</sequence>
<dbReference type="Pfam" id="PF07992">
    <property type="entry name" value="Pyr_redox_2"/>
    <property type="match status" value="1"/>
</dbReference>
<dbReference type="PANTHER" id="PTHR42917:SF2">
    <property type="entry name" value="2,4-DIENOYL-COA REDUCTASE [(2E)-ENOYL-COA-PRODUCING]"/>
    <property type="match status" value="1"/>
</dbReference>
<keyword evidence="6" id="KW-0479">Metal-binding</keyword>
<dbReference type="Gene3D" id="3.40.50.720">
    <property type="entry name" value="NAD(P)-binding Rossmann-like Domain"/>
    <property type="match status" value="1"/>
</dbReference>
<dbReference type="InterPro" id="IPR001155">
    <property type="entry name" value="OxRdtase_FMN_N"/>
</dbReference>
<keyword evidence="5" id="KW-0288">FMN</keyword>
<comment type="caution">
    <text evidence="12">The sequence shown here is derived from an EMBL/GenBank/DDBJ whole genome shotgun (WGS) entry which is preliminary data.</text>
</comment>
<evidence type="ECO:0000256" key="5">
    <source>
        <dbReference type="ARBA" id="ARBA00022643"/>
    </source>
</evidence>
<keyword evidence="9" id="KW-0411">Iron-sulfur</keyword>